<comment type="similarity">
    <text evidence="1">Belongs to the LysR transcriptional regulatory family.</text>
</comment>
<dbReference type="Pfam" id="PF03466">
    <property type="entry name" value="LysR_substrate"/>
    <property type="match status" value="1"/>
</dbReference>
<feature type="domain" description="HTH lysR-type" evidence="5">
    <location>
        <begin position="5"/>
        <end position="62"/>
    </location>
</feature>
<keyword evidence="7" id="KW-1185">Reference proteome</keyword>
<keyword evidence="4" id="KW-0804">Transcription</keyword>
<dbReference type="InterPro" id="IPR050950">
    <property type="entry name" value="HTH-type_LysR_regulators"/>
</dbReference>
<dbReference type="InterPro" id="IPR036388">
    <property type="entry name" value="WH-like_DNA-bd_sf"/>
</dbReference>
<dbReference type="PROSITE" id="PS50931">
    <property type="entry name" value="HTH_LYSR"/>
    <property type="match status" value="1"/>
</dbReference>
<reference evidence="6 7" key="1">
    <citation type="submission" date="2023-03" db="EMBL/GenBank/DDBJ databases">
        <title>Roseibium porphyridii sp. nov. and Roseibium rhodosorbium sp. nov. isolated from marine algae, Porphyridium cruentum and Rhodosorus marinus, respectively.</title>
        <authorList>
            <person name="Lee M.W."/>
            <person name="Choi B.J."/>
            <person name="Lee J.K."/>
            <person name="Choi D.G."/>
            <person name="Baek J.H."/>
            <person name="Bayburt H."/>
            <person name="Kim J.M."/>
            <person name="Han D.M."/>
            <person name="Kim K.H."/>
            <person name="Jeon C.O."/>
        </authorList>
    </citation>
    <scope>NUCLEOTIDE SEQUENCE [LARGE SCALE GENOMIC DNA]</scope>
    <source>
        <strain evidence="6 7">KMA01</strain>
    </source>
</reference>
<dbReference type="PANTHER" id="PTHR30419:SF8">
    <property type="entry name" value="NITROGEN ASSIMILATION TRANSCRIPTIONAL ACTIVATOR-RELATED"/>
    <property type="match status" value="1"/>
</dbReference>
<keyword evidence="3" id="KW-0238">DNA-binding</keyword>
<dbReference type="InterPro" id="IPR005119">
    <property type="entry name" value="LysR_subst-bd"/>
</dbReference>
<protein>
    <submittedName>
        <fullName evidence="6">LysR family transcriptional regulator</fullName>
    </submittedName>
</protein>
<evidence type="ECO:0000259" key="5">
    <source>
        <dbReference type="PROSITE" id="PS50931"/>
    </source>
</evidence>
<evidence type="ECO:0000256" key="4">
    <source>
        <dbReference type="ARBA" id="ARBA00023163"/>
    </source>
</evidence>
<keyword evidence="2" id="KW-0805">Transcription regulation</keyword>
<organism evidence="6 7">
    <name type="scientific">Roseibium porphyridii</name>
    <dbReference type="NCBI Taxonomy" id="2866279"/>
    <lineage>
        <taxon>Bacteria</taxon>
        <taxon>Pseudomonadati</taxon>
        <taxon>Pseudomonadota</taxon>
        <taxon>Alphaproteobacteria</taxon>
        <taxon>Hyphomicrobiales</taxon>
        <taxon>Stappiaceae</taxon>
        <taxon>Roseibium</taxon>
    </lineage>
</organism>
<sequence>MHINFDFSDLEAFLAVLETGSFHNAADRLNLSQSAVTRRVQKLEKALGSVLFERTTRMVRPTLAAKRLQARAADMLVTAADTTRAMRDESVAYEYQRSMLVNVAAIPTVIPSCVLPAIRRFEDQGFSPRIRLLDAATNEVSEAVSHGDADFGVCSIGVLDPNTYFEPLLDDTIVLALPATHHLSEQEAIQWQDIVKERLILPARGTGNRVLIDEALAVRRLSAQWTFEVGRSTTAMELVLSGLGIGLLPKTATQSHMSRDLTFRSVVDLDVRRTIGLLTRTGVSISKPAEVLINLLRSTLKNPDEPAV</sequence>
<dbReference type="Proteomes" id="UP001209803">
    <property type="component" value="Chromosome"/>
</dbReference>
<accession>A0ABY8EWY5</accession>
<dbReference type="PRINTS" id="PR00039">
    <property type="entry name" value="HTHLYSR"/>
</dbReference>
<dbReference type="SUPFAM" id="SSF53850">
    <property type="entry name" value="Periplasmic binding protein-like II"/>
    <property type="match status" value="1"/>
</dbReference>
<evidence type="ECO:0000313" key="7">
    <source>
        <dbReference type="Proteomes" id="UP001209803"/>
    </source>
</evidence>
<evidence type="ECO:0000256" key="1">
    <source>
        <dbReference type="ARBA" id="ARBA00009437"/>
    </source>
</evidence>
<name>A0ABY8EWY5_9HYPH</name>
<dbReference type="RefSeq" id="WP_265681775.1">
    <property type="nucleotide sequence ID" value="NZ_CP120863.1"/>
</dbReference>
<dbReference type="Gene3D" id="1.10.10.10">
    <property type="entry name" value="Winged helix-like DNA-binding domain superfamily/Winged helix DNA-binding domain"/>
    <property type="match status" value="1"/>
</dbReference>
<dbReference type="InterPro" id="IPR036390">
    <property type="entry name" value="WH_DNA-bd_sf"/>
</dbReference>
<evidence type="ECO:0000313" key="6">
    <source>
        <dbReference type="EMBL" id="WFE87508.1"/>
    </source>
</evidence>
<dbReference type="InterPro" id="IPR000847">
    <property type="entry name" value="LysR_HTH_N"/>
</dbReference>
<evidence type="ECO:0000256" key="3">
    <source>
        <dbReference type="ARBA" id="ARBA00023125"/>
    </source>
</evidence>
<dbReference type="Gene3D" id="3.40.190.10">
    <property type="entry name" value="Periplasmic binding protein-like II"/>
    <property type="match status" value="2"/>
</dbReference>
<gene>
    <name evidence="6" type="ORF">K1718_15165</name>
</gene>
<evidence type="ECO:0000256" key="2">
    <source>
        <dbReference type="ARBA" id="ARBA00023015"/>
    </source>
</evidence>
<dbReference type="SUPFAM" id="SSF46785">
    <property type="entry name" value="Winged helix' DNA-binding domain"/>
    <property type="match status" value="1"/>
</dbReference>
<dbReference type="PANTHER" id="PTHR30419">
    <property type="entry name" value="HTH-TYPE TRANSCRIPTIONAL REGULATOR YBHD"/>
    <property type="match status" value="1"/>
</dbReference>
<proteinExistence type="inferred from homology"/>
<dbReference type="EMBL" id="CP120863">
    <property type="protein sequence ID" value="WFE87508.1"/>
    <property type="molecule type" value="Genomic_DNA"/>
</dbReference>
<dbReference type="Pfam" id="PF00126">
    <property type="entry name" value="HTH_1"/>
    <property type="match status" value="1"/>
</dbReference>